<dbReference type="SUPFAM" id="SSF55874">
    <property type="entry name" value="ATPase domain of HSP90 chaperone/DNA topoisomerase II/histidine kinase"/>
    <property type="match status" value="1"/>
</dbReference>
<evidence type="ECO:0000259" key="11">
    <source>
        <dbReference type="PROSITE" id="PS50885"/>
    </source>
</evidence>
<dbReference type="Gene3D" id="1.10.287.130">
    <property type="match status" value="1"/>
</dbReference>
<evidence type="ECO:0000313" key="13">
    <source>
        <dbReference type="Proteomes" id="UP000823615"/>
    </source>
</evidence>
<dbReference type="GO" id="GO:0016020">
    <property type="term" value="C:membrane"/>
    <property type="evidence" value="ECO:0007669"/>
    <property type="project" value="UniProtKB-SubCell"/>
</dbReference>
<dbReference type="SMART" id="SM00304">
    <property type="entry name" value="HAMP"/>
    <property type="match status" value="1"/>
</dbReference>
<evidence type="ECO:0000256" key="3">
    <source>
        <dbReference type="ARBA" id="ARBA00012438"/>
    </source>
</evidence>
<evidence type="ECO:0000256" key="6">
    <source>
        <dbReference type="ARBA" id="ARBA00022777"/>
    </source>
</evidence>
<evidence type="ECO:0000256" key="8">
    <source>
        <dbReference type="ARBA" id="ARBA00023136"/>
    </source>
</evidence>
<gene>
    <name evidence="12" type="ORF">IAA97_00785</name>
</gene>
<keyword evidence="4" id="KW-0597">Phosphoprotein</keyword>
<comment type="subcellular location">
    <subcellularLocation>
        <location evidence="2">Membrane</location>
    </subcellularLocation>
</comment>
<dbReference type="EMBL" id="JADIMT010000015">
    <property type="protein sequence ID" value="MBO8435505.1"/>
    <property type="molecule type" value="Genomic_DNA"/>
</dbReference>
<evidence type="ECO:0000256" key="1">
    <source>
        <dbReference type="ARBA" id="ARBA00000085"/>
    </source>
</evidence>
<keyword evidence="7" id="KW-0902">Two-component regulatory system</keyword>
<sequence length="446" mass="49256">MTIKKRIVIWYTLWMAVLVAIAFVIMLSAGGAMLRYEAISELEEAVHDAAEDVRVRNGNIMVDDDFDFIDDGIYISVWAMEELAMGRYPAELPSQAFVDGSVREIAGLDGSWLILDFSLRDGYFIRGAVRSYDVSVFSASIESFMLIVLPLMVILAASGGYFIVKRSLKPVQNVIVTAGQIAGSEDLSKRIALGEGSDEIHQMASAFDSMLERIEEAFVKEKQFTSDASHELRTPISVIIAEADYAANHIGEEEKVEEALSVISRQAGKMSRLVSELLSLARSDKGTLTPHFESFDLSELCELVIQTMEEKAERKNIKLYQKKESDVILQADQGMITRVLINLLSNAITYGKDDGMVIIRIRKRDDLAEFSVEDNGIGMSSSSLARIWDRFYQADPARGDEEAGAGLGLPIAKELVKLHGGDIEVISREGEGSTFTVTLPICNQGE</sequence>
<dbReference type="InterPro" id="IPR004358">
    <property type="entry name" value="Sig_transdc_His_kin-like_C"/>
</dbReference>
<dbReference type="SUPFAM" id="SSF158472">
    <property type="entry name" value="HAMP domain-like"/>
    <property type="match status" value="1"/>
</dbReference>
<dbReference type="InterPro" id="IPR036097">
    <property type="entry name" value="HisK_dim/P_sf"/>
</dbReference>
<dbReference type="Gene3D" id="3.30.565.10">
    <property type="entry name" value="Histidine kinase-like ATPase, C-terminal domain"/>
    <property type="match status" value="1"/>
</dbReference>
<dbReference type="FunFam" id="3.30.565.10:FF:000006">
    <property type="entry name" value="Sensor histidine kinase WalK"/>
    <property type="match status" value="1"/>
</dbReference>
<feature type="transmembrane region" description="Helical" evidence="9">
    <location>
        <begin position="7"/>
        <end position="27"/>
    </location>
</feature>
<comment type="catalytic activity">
    <reaction evidence="1">
        <text>ATP + protein L-histidine = ADP + protein N-phospho-L-histidine.</text>
        <dbReference type="EC" id="2.7.13.3"/>
    </reaction>
</comment>
<dbReference type="Proteomes" id="UP000823615">
    <property type="component" value="Unassembled WGS sequence"/>
</dbReference>
<dbReference type="Pfam" id="PF00512">
    <property type="entry name" value="HisKA"/>
    <property type="match status" value="1"/>
</dbReference>
<keyword evidence="5" id="KW-0808">Transferase</keyword>
<reference evidence="12" key="1">
    <citation type="submission" date="2020-10" db="EMBL/GenBank/DDBJ databases">
        <authorList>
            <person name="Gilroy R."/>
        </authorList>
    </citation>
    <scope>NUCLEOTIDE SEQUENCE</scope>
    <source>
        <strain evidence="12">7293</strain>
    </source>
</reference>
<evidence type="ECO:0000256" key="7">
    <source>
        <dbReference type="ARBA" id="ARBA00023012"/>
    </source>
</evidence>
<keyword evidence="8 9" id="KW-0472">Membrane</keyword>
<comment type="caution">
    <text evidence="12">The sequence shown here is derived from an EMBL/GenBank/DDBJ whole genome shotgun (WGS) entry which is preliminary data.</text>
</comment>
<dbReference type="InterPro" id="IPR003660">
    <property type="entry name" value="HAMP_dom"/>
</dbReference>
<dbReference type="AlphaFoldDB" id="A0A9D9E0B1"/>
<dbReference type="InterPro" id="IPR003594">
    <property type="entry name" value="HATPase_dom"/>
</dbReference>
<evidence type="ECO:0000256" key="5">
    <source>
        <dbReference type="ARBA" id="ARBA00022679"/>
    </source>
</evidence>
<dbReference type="InterPro" id="IPR050736">
    <property type="entry name" value="Sensor_HK_Regulatory"/>
</dbReference>
<dbReference type="CDD" id="cd06225">
    <property type="entry name" value="HAMP"/>
    <property type="match status" value="1"/>
</dbReference>
<feature type="domain" description="HAMP" evidence="11">
    <location>
        <begin position="165"/>
        <end position="219"/>
    </location>
</feature>
<dbReference type="GO" id="GO:0000155">
    <property type="term" value="F:phosphorelay sensor kinase activity"/>
    <property type="evidence" value="ECO:0007669"/>
    <property type="project" value="InterPro"/>
</dbReference>
<reference evidence="12" key="2">
    <citation type="journal article" date="2021" name="PeerJ">
        <title>Extensive microbial diversity within the chicken gut microbiome revealed by metagenomics and culture.</title>
        <authorList>
            <person name="Gilroy R."/>
            <person name="Ravi A."/>
            <person name="Getino M."/>
            <person name="Pursley I."/>
            <person name="Horton D.L."/>
            <person name="Alikhan N.F."/>
            <person name="Baker D."/>
            <person name="Gharbi K."/>
            <person name="Hall N."/>
            <person name="Watson M."/>
            <person name="Adriaenssens E.M."/>
            <person name="Foster-Nyarko E."/>
            <person name="Jarju S."/>
            <person name="Secka A."/>
            <person name="Antonio M."/>
            <person name="Oren A."/>
            <person name="Chaudhuri R.R."/>
            <person name="La Ragione R."/>
            <person name="Hildebrand F."/>
            <person name="Pallen M.J."/>
        </authorList>
    </citation>
    <scope>NUCLEOTIDE SEQUENCE</scope>
    <source>
        <strain evidence="12">7293</strain>
    </source>
</reference>
<dbReference type="SMART" id="SM00387">
    <property type="entry name" value="HATPase_c"/>
    <property type="match status" value="1"/>
</dbReference>
<evidence type="ECO:0000313" key="12">
    <source>
        <dbReference type="EMBL" id="MBO8435505.1"/>
    </source>
</evidence>
<dbReference type="FunFam" id="1.10.287.130:FF:000001">
    <property type="entry name" value="Two-component sensor histidine kinase"/>
    <property type="match status" value="1"/>
</dbReference>
<accession>A0A9D9E0B1</accession>
<dbReference type="CDD" id="cd00082">
    <property type="entry name" value="HisKA"/>
    <property type="match status" value="1"/>
</dbReference>
<dbReference type="Pfam" id="PF02518">
    <property type="entry name" value="HATPase_c"/>
    <property type="match status" value="1"/>
</dbReference>
<evidence type="ECO:0000256" key="2">
    <source>
        <dbReference type="ARBA" id="ARBA00004370"/>
    </source>
</evidence>
<keyword evidence="6 12" id="KW-0418">Kinase</keyword>
<evidence type="ECO:0000256" key="4">
    <source>
        <dbReference type="ARBA" id="ARBA00022553"/>
    </source>
</evidence>
<name>A0A9D9E0B1_9SPIO</name>
<dbReference type="PROSITE" id="PS50885">
    <property type="entry name" value="HAMP"/>
    <property type="match status" value="1"/>
</dbReference>
<feature type="transmembrane region" description="Helical" evidence="9">
    <location>
        <begin position="144"/>
        <end position="164"/>
    </location>
</feature>
<dbReference type="InterPro" id="IPR003661">
    <property type="entry name" value="HisK_dim/P_dom"/>
</dbReference>
<dbReference type="Gene3D" id="6.10.340.10">
    <property type="match status" value="1"/>
</dbReference>
<dbReference type="InterPro" id="IPR005467">
    <property type="entry name" value="His_kinase_dom"/>
</dbReference>
<dbReference type="PANTHER" id="PTHR43711:SF28">
    <property type="entry name" value="SENSOR HISTIDINE KINASE YXDK"/>
    <property type="match status" value="1"/>
</dbReference>
<dbReference type="CDD" id="cd00075">
    <property type="entry name" value="HATPase"/>
    <property type="match status" value="1"/>
</dbReference>
<evidence type="ECO:0000259" key="10">
    <source>
        <dbReference type="PROSITE" id="PS50109"/>
    </source>
</evidence>
<dbReference type="EC" id="2.7.13.3" evidence="3"/>
<dbReference type="PANTHER" id="PTHR43711">
    <property type="entry name" value="TWO-COMPONENT HISTIDINE KINASE"/>
    <property type="match status" value="1"/>
</dbReference>
<keyword evidence="9" id="KW-1133">Transmembrane helix</keyword>
<organism evidence="12 13">
    <name type="scientific">Candidatus Ornithospirochaeta stercoripullorum</name>
    <dbReference type="NCBI Taxonomy" id="2840899"/>
    <lineage>
        <taxon>Bacteria</taxon>
        <taxon>Pseudomonadati</taxon>
        <taxon>Spirochaetota</taxon>
        <taxon>Spirochaetia</taxon>
        <taxon>Spirochaetales</taxon>
        <taxon>Spirochaetaceae</taxon>
        <taxon>Spirochaetaceae incertae sedis</taxon>
        <taxon>Candidatus Ornithospirochaeta</taxon>
    </lineage>
</organism>
<dbReference type="SMART" id="SM00388">
    <property type="entry name" value="HisKA"/>
    <property type="match status" value="1"/>
</dbReference>
<evidence type="ECO:0000256" key="9">
    <source>
        <dbReference type="SAM" id="Phobius"/>
    </source>
</evidence>
<keyword evidence="9" id="KW-0812">Transmembrane</keyword>
<protein>
    <recommendedName>
        <fullName evidence="3">histidine kinase</fullName>
        <ecNumber evidence="3">2.7.13.3</ecNumber>
    </recommendedName>
</protein>
<dbReference type="PRINTS" id="PR00344">
    <property type="entry name" value="BCTRLSENSOR"/>
</dbReference>
<feature type="domain" description="Histidine kinase" evidence="10">
    <location>
        <begin position="227"/>
        <end position="443"/>
    </location>
</feature>
<dbReference type="InterPro" id="IPR036890">
    <property type="entry name" value="HATPase_C_sf"/>
</dbReference>
<proteinExistence type="predicted"/>
<dbReference type="PROSITE" id="PS50109">
    <property type="entry name" value="HIS_KIN"/>
    <property type="match status" value="1"/>
</dbReference>
<dbReference type="SUPFAM" id="SSF47384">
    <property type="entry name" value="Homodimeric domain of signal transducing histidine kinase"/>
    <property type="match status" value="1"/>
</dbReference>
<dbReference type="Pfam" id="PF00672">
    <property type="entry name" value="HAMP"/>
    <property type="match status" value="1"/>
</dbReference>